<keyword evidence="1" id="KW-0560">Oxidoreductase</keyword>
<dbReference type="EMBL" id="KV454301">
    <property type="protein sequence ID" value="ODQ70207.1"/>
    <property type="molecule type" value="Genomic_DNA"/>
</dbReference>
<dbReference type="GO" id="GO:0004497">
    <property type="term" value="F:monooxygenase activity"/>
    <property type="evidence" value="ECO:0007669"/>
    <property type="project" value="TreeGrafter"/>
</dbReference>
<dbReference type="GO" id="GO:0050660">
    <property type="term" value="F:flavin adenine dinucleotide binding"/>
    <property type="evidence" value="ECO:0007669"/>
    <property type="project" value="TreeGrafter"/>
</dbReference>
<dbReference type="PANTHER" id="PTHR43539:SF68">
    <property type="entry name" value="FLAVIN-BINDING MONOOXYGENASE-LIKE PROTEIN (AFU_ORTHOLOGUE AFUA_4G09220)"/>
    <property type="match status" value="1"/>
</dbReference>
<dbReference type="PANTHER" id="PTHR43539">
    <property type="entry name" value="FLAVIN-BINDING MONOOXYGENASE-LIKE PROTEIN (AFU_ORTHOLOGUE AFUA_4G09220)"/>
    <property type="match status" value="1"/>
</dbReference>
<dbReference type="AlphaFoldDB" id="A0A1E3PZJ3"/>
<reference evidence="2 3" key="1">
    <citation type="journal article" date="2016" name="Proc. Natl. Acad. Sci. U.S.A.">
        <title>Comparative genomics of biotechnologically important yeasts.</title>
        <authorList>
            <person name="Riley R."/>
            <person name="Haridas S."/>
            <person name="Wolfe K.H."/>
            <person name="Lopes M.R."/>
            <person name="Hittinger C.T."/>
            <person name="Goeker M."/>
            <person name="Salamov A.A."/>
            <person name="Wisecaver J.H."/>
            <person name="Long T.M."/>
            <person name="Calvey C.H."/>
            <person name="Aerts A.L."/>
            <person name="Barry K.W."/>
            <person name="Choi C."/>
            <person name="Clum A."/>
            <person name="Coughlan A.Y."/>
            <person name="Deshpande S."/>
            <person name="Douglass A.P."/>
            <person name="Hanson S.J."/>
            <person name="Klenk H.-P."/>
            <person name="LaButti K.M."/>
            <person name="Lapidus A."/>
            <person name="Lindquist E.A."/>
            <person name="Lipzen A.M."/>
            <person name="Meier-Kolthoff J.P."/>
            <person name="Ohm R.A."/>
            <person name="Otillar R.P."/>
            <person name="Pangilinan J.L."/>
            <person name="Peng Y."/>
            <person name="Rokas A."/>
            <person name="Rosa C.A."/>
            <person name="Scheuner C."/>
            <person name="Sibirny A.A."/>
            <person name="Slot J.C."/>
            <person name="Stielow J.B."/>
            <person name="Sun H."/>
            <person name="Kurtzman C.P."/>
            <person name="Blackwell M."/>
            <person name="Grigoriev I.V."/>
            <person name="Jeffries T.W."/>
        </authorList>
    </citation>
    <scope>NUCLEOTIDE SEQUENCE [LARGE SCALE GENOMIC DNA]</scope>
    <source>
        <strain evidence="2 3">NRRL Y-11557</strain>
    </source>
</reference>
<dbReference type="OrthoDB" id="74360at2759"/>
<accession>A0A1E3PZJ3</accession>
<proteinExistence type="predicted"/>
<evidence type="ECO:0008006" key="4">
    <source>
        <dbReference type="Google" id="ProtNLM"/>
    </source>
</evidence>
<dbReference type="InterPro" id="IPR036188">
    <property type="entry name" value="FAD/NAD-bd_sf"/>
</dbReference>
<dbReference type="InterPro" id="IPR050982">
    <property type="entry name" value="Auxin_biosynth/cation_transpt"/>
</dbReference>
<dbReference type="Proteomes" id="UP000094385">
    <property type="component" value="Unassembled WGS sequence"/>
</dbReference>
<name>A0A1E3PZJ3_LIPST</name>
<keyword evidence="3" id="KW-1185">Reference proteome</keyword>
<organism evidence="2 3">
    <name type="scientific">Lipomyces starkeyi NRRL Y-11557</name>
    <dbReference type="NCBI Taxonomy" id="675824"/>
    <lineage>
        <taxon>Eukaryota</taxon>
        <taxon>Fungi</taxon>
        <taxon>Dikarya</taxon>
        <taxon>Ascomycota</taxon>
        <taxon>Saccharomycotina</taxon>
        <taxon>Lipomycetes</taxon>
        <taxon>Lipomycetales</taxon>
        <taxon>Lipomycetaceae</taxon>
        <taxon>Lipomyces</taxon>
    </lineage>
</organism>
<protein>
    <recommendedName>
        <fullName evidence="4">FAD/NAD(P)-binding domain-containing protein</fullName>
    </recommendedName>
</protein>
<dbReference type="Gene3D" id="3.50.50.60">
    <property type="entry name" value="FAD/NAD(P)-binding domain"/>
    <property type="match status" value="1"/>
</dbReference>
<evidence type="ECO:0000313" key="2">
    <source>
        <dbReference type="EMBL" id="ODQ70207.1"/>
    </source>
</evidence>
<evidence type="ECO:0000313" key="3">
    <source>
        <dbReference type="Proteomes" id="UP000094385"/>
    </source>
</evidence>
<dbReference type="SUPFAM" id="SSF51905">
    <property type="entry name" value="FAD/NAD(P)-binding domain"/>
    <property type="match status" value="2"/>
</dbReference>
<sequence>MVSYYDVPRPQAFPDSMAPKTLSPTEVRAIAETWAFKFEAAVTSSDAAAFEDLFAPEGYWRDMVAFTSDFRSIAKDNIRQVAADRLSVAKANSVAVATPAPILDSPFEDVSYIQAHFTFKTSIGGAVGIVKLIPSTTASDYVAYVLFTTLDSVEGVTERVGANRVRGMHNARESYDESRQAEIENPEPEVIIVGGGHNGLEVAARLKMMGVKSLVIDKYKRVGDNWRLRYKSLSLHDPVYSNHLAYMPFPTTWPIWTPSGKLANFIEYYADAMELNVWTESSVVTSETYFDSDQKQWFVTIDRNGKKYTYTVSHLVLATGIGGGHPKLPPPFPGQNIFTKQIVHSANHKNGGSWQGKNALVIGACTSAHDIALDFFQNGANTTMLQRSPTYIMSVKHGVSTVNPYKEGDDTWTVDLLGEATPKLVGRLWHKRFVPRIKELDKELLDGLANAGFQLYDGMEGCGFFLNTNERSGGYYYDTGCSPHIANGDIKIKKGEIDHFTVDTVVLKDGSVLKPDIVVFATGYTGFRDTVKEILGEEYSRNMKEFWGLDREGELRGTCRDCGVPNTYYVVGPLSGARFNSKITALQIVAEKKGLLGPRYTIEVQESGKYSKFTA</sequence>
<evidence type="ECO:0000256" key="1">
    <source>
        <dbReference type="ARBA" id="ARBA00023002"/>
    </source>
</evidence>
<dbReference type="Pfam" id="PF13738">
    <property type="entry name" value="Pyr_redox_3"/>
    <property type="match status" value="1"/>
</dbReference>
<gene>
    <name evidence="2" type="ORF">LIPSTDRAFT_75225</name>
</gene>
<dbReference type="STRING" id="675824.A0A1E3PZJ3"/>